<dbReference type="EMBL" id="KE125025">
    <property type="protein sequence ID" value="EPB72769.1"/>
    <property type="molecule type" value="Genomic_DNA"/>
</dbReference>
<name>A0A0D6LLF6_9BILA</name>
<dbReference type="AlphaFoldDB" id="A0A0D6LLF6"/>
<evidence type="ECO:0000313" key="1">
    <source>
        <dbReference type="EMBL" id="EPB72769.1"/>
    </source>
</evidence>
<organism evidence="1 2">
    <name type="scientific">Ancylostoma ceylanicum</name>
    <dbReference type="NCBI Taxonomy" id="53326"/>
    <lineage>
        <taxon>Eukaryota</taxon>
        <taxon>Metazoa</taxon>
        <taxon>Ecdysozoa</taxon>
        <taxon>Nematoda</taxon>
        <taxon>Chromadorea</taxon>
        <taxon>Rhabditida</taxon>
        <taxon>Rhabditina</taxon>
        <taxon>Rhabditomorpha</taxon>
        <taxon>Strongyloidea</taxon>
        <taxon>Ancylostomatidae</taxon>
        <taxon>Ancylostomatinae</taxon>
        <taxon>Ancylostoma</taxon>
    </lineage>
</organism>
<gene>
    <name evidence="1" type="ORF">ANCCEY_08133</name>
</gene>
<accession>A0A0D6LLF6</accession>
<reference evidence="1 2" key="1">
    <citation type="submission" date="2013-05" db="EMBL/GenBank/DDBJ databases">
        <title>Draft genome of the parasitic nematode Anyclostoma ceylanicum.</title>
        <authorList>
            <person name="Mitreva M."/>
        </authorList>
    </citation>
    <scope>NUCLEOTIDE SEQUENCE [LARGE SCALE GENOMIC DNA]</scope>
</reference>
<dbReference type="Proteomes" id="UP000054495">
    <property type="component" value="Unassembled WGS sequence"/>
</dbReference>
<keyword evidence="2" id="KW-1185">Reference proteome</keyword>
<evidence type="ECO:0000313" key="2">
    <source>
        <dbReference type="Proteomes" id="UP000054495"/>
    </source>
</evidence>
<sequence length="224" mass="25450">MAYISIANRFLSAWKNKPMLVREMGFDGALLKTVLETFVDDIAEESSELIVERPRYAYAVVVIADEHELCEASCVRQLDVEILQTHNSLRHQEYYDSEIQRALRELKESRDLLATPRNSVAMDITNLSLESDPYSDPYALDIGAANPFAKEIKESSKYMKRSTVQDLLNLALLNLGFRRVRTASTAIQDIQGCVYGINPLDLRFLGELQGTEHGLILKDSDREY</sequence>
<protein>
    <submittedName>
        <fullName evidence="1">Uncharacterized protein</fullName>
    </submittedName>
</protein>
<proteinExistence type="predicted"/>